<dbReference type="AlphaFoldDB" id="A0A0N4YGC5"/>
<proteinExistence type="predicted"/>
<evidence type="ECO:0000256" key="1">
    <source>
        <dbReference type="SAM" id="Coils"/>
    </source>
</evidence>
<evidence type="ECO:0000313" key="5">
    <source>
        <dbReference type="WBParaSite" id="NBR_0001585701-mRNA-1"/>
    </source>
</evidence>
<keyword evidence="4" id="KW-1185">Reference proteome</keyword>
<organism evidence="5">
    <name type="scientific">Nippostrongylus brasiliensis</name>
    <name type="common">Rat hookworm</name>
    <dbReference type="NCBI Taxonomy" id="27835"/>
    <lineage>
        <taxon>Eukaryota</taxon>
        <taxon>Metazoa</taxon>
        <taxon>Ecdysozoa</taxon>
        <taxon>Nematoda</taxon>
        <taxon>Chromadorea</taxon>
        <taxon>Rhabditida</taxon>
        <taxon>Rhabditina</taxon>
        <taxon>Rhabditomorpha</taxon>
        <taxon>Strongyloidea</taxon>
        <taxon>Heligmosomidae</taxon>
        <taxon>Nippostrongylus</taxon>
    </lineage>
</organism>
<evidence type="ECO:0000313" key="4">
    <source>
        <dbReference type="Proteomes" id="UP000271162"/>
    </source>
</evidence>
<dbReference type="EMBL" id="UYSL01021921">
    <property type="protein sequence ID" value="VDL79452.1"/>
    <property type="molecule type" value="Genomic_DNA"/>
</dbReference>
<accession>A0A0N4YGC5</accession>
<protein>
    <submittedName>
        <fullName evidence="5">PKcGMP_CC domain-containing protein</fullName>
    </submittedName>
</protein>
<keyword evidence="1" id="KW-0175">Coiled coil</keyword>
<evidence type="ECO:0000256" key="2">
    <source>
        <dbReference type="SAM" id="MobiDB-lite"/>
    </source>
</evidence>
<evidence type="ECO:0000313" key="3">
    <source>
        <dbReference type="EMBL" id="VDL79452.1"/>
    </source>
</evidence>
<reference evidence="3 4" key="2">
    <citation type="submission" date="2018-11" db="EMBL/GenBank/DDBJ databases">
        <authorList>
            <consortium name="Pathogen Informatics"/>
        </authorList>
    </citation>
    <scope>NUCLEOTIDE SEQUENCE [LARGE SCALE GENOMIC DNA]</scope>
</reference>
<dbReference type="Proteomes" id="UP000271162">
    <property type="component" value="Unassembled WGS sequence"/>
</dbReference>
<sequence>MGSFQTVLIAFYGHTMTGENGVPENSEDESAVDDAGKLPIGTSELEQEIRELEKLLRIEREERRRIQSEAQVGRFSDSARSFLWNLPYKGGARGTVVRGVTDTHTVEPSISTQTNQAFHPFGDG</sequence>
<dbReference type="WBParaSite" id="NBR_0001585701-mRNA-1">
    <property type="protein sequence ID" value="NBR_0001585701-mRNA-1"/>
    <property type="gene ID" value="NBR_0001585701"/>
</dbReference>
<gene>
    <name evidence="3" type="ORF">NBR_LOCUS15858</name>
</gene>
<name>A0A0N4YGC5_NIPBR</name>
<feature type="region of interest" description="Disordered" evidence="2">
    <location>
        <begin position="16"/>
        <end position="42"/>
    </location>
</feature>
<feature type="coiled-coil region" evidence="1">
    <location>
        <begin position="42"/>
        <end position="69"/>
    </location>
</feature>
<reference evidence="5" key="1">
    <citation type="submission" date="2017-02" db="UniProtKB">
        <authorList>
            <consortium name="WormBaseParasite"/>
        </authorList>
    </citation>
    <scope>IDENTIFICATION</scope>
</reference>